<dbReference type="InterPro" id="IPR027417">
    <property type="entry name" value="P-loop_NTPase"/>
</dbReference>
<dbReference type="AlphaFoldDB" id="A0A7K3W200"/>
<evidence type="ECO:0000256" key="6">
    <source>
        <dbReference type="ARBA" id="ARBA00023136"/>
    </source>
</evidence>
<comment type="catalytic activity">
    <reaction evidence="7">
        <text>dTMP + ATP = dTDP + ADP</text>
        <dbReference type="Rhea" id="RHEA:13517"/>
        <dbReference type="ChEBI" id="CHEBI:30616"/>
        <dbReference type="ChEBI" id="CHEBI:58369"/>
        <dbReference type="ChEBI" id="CHEBI:63528"/>
        <dbReference type="ChEBI" id="CHEBI:456216"/>
        <dbReference type="EC" id="2.7.4.9"/>
    </reaction>
</comment>
<keyword evidence="7" id="KW-0545">Nucleotide biosynthesis</keyword>
<dbReference type="CDD" id="cd06173">
    <property type="entry name" value="MFS_MefA_like"/>
    <property type="match status" value="1"/>
</dbReference>
<dbReference type="InterPro" id="IPR018094">
    <property type="entry name" value="Thymidylate_kinase"/>
</dbReference>
<keyword evidence="7" id="KW-0808">Transferase</keyword>
<dbReference type="GO" id="GO:0005524">
    <property type="term" value="F:ATP binding"/>
    <property type="evidence" value="ECO:0007669"/>
    <property type="project" value="UniProtKB-UniRule"/>
</dbReference>
<dbReference type="Proteomes" id="UP000470246">
    <property type="component" value="Unassembled WGS sequence"/>
</dbReference>
<dbReference type="InterPro" id="IPR036259">
    <property type="entry name" value="MFS_trans_sf"/>
</dbReference>
<dbReference type="GO" id="GO:0006235">
    <property type="term" value="P:dTTP biosynthetic process"/>
    <property type="evidence" value="ECO:0007669"/>
    <property type="project" value="UniProtKB-UniRule"/>
</dbReference>
<evidence type="ECO:0000256" key="9">
    <source>
        <dbReference type="SAM" id="Phobius"/>
    </source>
</evidence>
<evidence type="ECO:0000256" key="2">
    <source>
        <dbReference type="ARBA" id="ARBA00022448"/>
    </source>
</evidence>
<dbReference type="SUPFAM" id="SSF103473">
    <property type="entry name" value="MFS general substrate transporter"/>
    <property type="match status" value="1"/>
</dbReference>
<feature type="transmembrane region" description="Helical" evidence="9">
    <location>
        <begin position="294"/>
        <end position="315"/>
    </location>
</feature>
<evidence type="ECO:0000256" key="8">
    <source>
        <dbReference type="SAM" id="MobiDB-lite"/>
    </source>
</evidence>
<comment type="caution">
    <text evidence="11">The sequence shown here is derived from an EMBL/GenBank/DDBJ whole genome shotgun (WGS) entry which is preliminary data.</text>
</comment>
<dbReference type="Pfam" id="PF02223">
    <property type="entry name" value="Thymidylate_kin"/>
    <property type="match status" value="1"/>
</dbReference>
<feature type="transmembrane region" description="Helical" evidence="9">
    <location>
        <begin position="351"/>
        <end position="373"/>
    </location>
</feature>
<dbReference type="Pfam" id="PF07690">
    <property type="entry name" value="MFS_1"/>
    <property type="match status" value="1"/>
</dbReference>
<feature type="transmembrane region" description="Helical" evidence="9">
    <location>
        <begin position="421"/>
        <end position="445"/>
    </location>
</feature>
<sequence>MTEDHAAAGPPRTGERSGADARPDNAFLALVRIPVFRRLWAAITVSSLGDWLGLLATTAMAQQLTRDESLAVQGAAISGVILTRLLPDLVLGPLAGALADRLDRRTTVIIGELLAFSLYLSIAVSYELTWLYVAQFLVEAVGLFTNPAKQAMWVAIVPRERLAVANQVSLFSVYGAVPIAALLFALLSTVSRVFPGSEGSEAQAAIVVALVFNACTFLVSSATVLLSRSLIPGTPADRDGAQRNVFSLVVEGVAFLRGQPLMRALYVGVIGAFGAGGLTIGVAQLYVATLQAGTAGYGVVFGVVFTGLAIGMLVGPRILPTVPRRSVFSHAIGLAGLALLAMSVLRDFVLATGAAFLVGLFAGVSWIIGYTLIGFEVEDRLRGRVFAFVISSVRIVLLLAVAVGPGLAGLLGTHDLRLGNLVLTLTGPGLTLLIGGLLALVVSAYATRQVAPGRSRTRFRDMLRLLWGSSDILSASASGVGLFIVVEGADRDLTRRYTADLAQVLRECGCPVEVTSEPSDTHLGRQVRSVLFPPSPGTGTGYPAPEELALDDDGRPVGAYTAALLAAADRAQHVATVIRPALERNQVVLNTHYVDTSIAFHGAGQGLDADRIFRTSLWATRGLLPDLTVVVDSPVTAAPAGADGSAVRRAFLAQAEAAPDRYVVVPGELLEAGAVEGGTGLVSPAVRRRVTTLLALRYPAAAEGAVHPSSPPADPPVAATSAGPTGRGDRSVG</sequence>
<comment type="caution">
    <text evidence="7">Lacks conserved residue(s) required for the propagation of feature annotation.</text>
</comment>
<dbReference type="GO" id="GO:0005886">
    <property type="term" value="C:plasma membrane"/>
    <property type="evidence" value="ECO:0007669"/>
    <property type="project" value="UniProtKB-SubCell"/>
</dbReference>
<dbReference type="InterPro" id="IPR020846">
    <property type="entry name" value="MFS_dom"/>
</dbReference>
<feature type="transmembrane region" description="Helical" evidence="9">
    <location>
        <begin position="39"/>
        <end position="61"/>
    </location>
</feature>
<comment type="subcellular location">
    <subcellularLocation>
        <location evidence="1">Cell membrane</location>
        <topology evidence="1">Multi-pass membrane protein</topology>
    </subcellularLocation>
</comment>
<proteinExistence type="inferred from homology"/>
<dbReference type="GO" id="GO:0004798">
    <property type="term" value="F:dTMP kinase activity"/>
    <property type="evidence" value="ECO:0007669"/>
    <property type="project" value="UniProtKB-UniRule"/>
</dbReference>
<evidence type="ECO:0000313" key="12">
    <source>
        <dbReference type="Proteomes" id="UP000470246"/>
    </source>
</evidence>
<dbReference type="GO" id="GO:0006233">
    <property type="term" value="P:dTDP biosynthetic process"/>
    <property type="evidence" value="ECO:0007669"/>
    <property type="project" value="InterPro"/>
</dbReference>
<gene>
    <name evidence="7" type="primary">tmk</name>
    <name evidence="11" type="ORF">GCU56_10165</name>
</gene>
<evidence type="ECO:0000256" key="1">
    <source>
        <dbReference type="ARBA" id="ARBA00004651"/>
    </source>
</evidence>
<evidence type="ECO:0000256" key="5">
    <source>
        <dbReference type="ARBA" id="ARBA00022989"/>
    </source>
</evidence>
<feature type="transmembrane region" description="Helical" evidence="9">
    <location>
        <begin position="264"/>
        <end position="288"/>
    </location>
</feature>
<keyword evidence="3" id="KW-1003">Cell membrane</keyword>
<dbReference type="EC" id="2.7.4.9" evidence="7"/>
<feature type="transmembrane region" description="Helical" evidence="9">
    <location>
        <begin position="81"/>
        <end position="99"/>
    </location>
</feature>
<keyword evidence="7" id="KW-0547">Nucleotide-binding</keyword>
<dbReference type="RefSeq" id="WP_163481592.1">
    <property type="nucleotide sequence ID" value="NZ_JAAGWF010000009.1"/>
</dbReference>
<feature type="transmembrane region" description="Helical" evidence="9">
    <location>
        <begin position="385"/>
        <end position="409"/>
    </location>
</feature>
<protein>
    <recommendedName>
        <fullName evidence="7">Thymidylate kinase</fullName>
        <ecNumber evidence="7">2.7.4.9</ecNumber>
    </recommendedName>
    <alternativeName>
        <fullName evidence="7">dTMP kinase</fullName>
    </alternativeName>
</protein>
<feature type="region of interest" description="Disordered" evidence="8">
    <location>
        <begin position="1"/>
        <end position="20"/>
    </location>
</feature>
<dbReference type="SUPFAM" id="SSF52540">
    <property type="entry name" value="P-loop containing nucleoside triphosphate hydrolases"/>
    <property type="match status" value="1"/>
</dbReference>
<feature type="region of interest" description="Disordered" evidence="8">
    <location>
        <begin position="704"/>
        <end position="733"/>
    </location>
</feature>
<dbReference type="HAMAP" id="MF_00165">
    <property type="entry name" value="Thymidylate_kinase"/>
    <property type="match status" value="1"/>
</dbReference>
<keyword evidence="12" id="KW-1185">Reference proteome</keyword>
<keyword evidence="6 9" id="KW-0472">Membrane</keyword>
<keyword evidence="2" id="KW-0813">Transport</keyword>
<feature type="transmembrane region" description="Helical" evidence="9">
    <location>
        <begin position="465"/>
        <end position="486"/>
    </location>
</feature>
<dbReference type="Gene3D" id="1.20.1250.20">
    <property type="entry name" value="MFS general substrate transporter like domains"/>
    <property type="match status" value="1"/>
</dbReference>
<name>A0A7K3W200_9ACTN</name>
<comment type="similarity">
    <text evidence="7">Belongs to the thymidylate kinase family.</text>
</comment>
<dbReference type="PANTHER" id="PTHR43266:SF2">
    <property type="entry name" value="MAJOR FACILITATOR SUPERFAMILY (MFS) PROFILE DOMAIN-CONTAINING PROTEIN"/>
    <property type="match status" value="1"/>
</dbReference>
<feature type="transmembrane region" description="Helical" evidence="9">
    <location>
        <begin position="168"/>
        <end position="190"/>
    </location>
</feature>
<keyword evidence="4 9" id="KW-0812">Transmembrane</keyword>
<comment type="function">
    <text evidence="7">Phosphorylation of dTMP to form dTDP in both de novo and salvage pathways of dTTP synthesis.</text>
</comment>
<dbReference type="GO" id="GO:0022857">
    <property type="term" value="F:transmembrane transporter activity"/>
    <property type="evidence" value="ECO:0007669"/>
    <property type="project" value="InterPro"/>
</dbReference>
<dbReference type="PANTHER" id="PTHR43266">
    <property type="entry name" value="MACROLIDE-EFFLUX PROTEIN"/>
    <property type="match status" value="1"/>
</dbReference>
<evidence type="ECO:0000256" key="3">
    <source>
        <dbReference type="ARBA" id="ARBA00022475"/>
    </source>
</evidence>
<evidence type="ECO:0000313" key="11">
    <source>
        <dbReference type="EMBL" id="NEK58234.1"/>
    </source>
</evidence>
<dbReference type="Gene3D" id="3.40.50.300">
    <property type="entry name" value="P-loop containing nucleotide triphosphate hydrolases"/>
    <property type="match status" value="1"/>
</dbReference>
<feature type="transmembrane region" description="Helical" evidence="9">
    <location>
        <begin position="327"/>
        <end position="345"/>
    </location>
</feature>
<dbReference type="InterPro" id="IPR011701">
    <property type="entry name" value="MFS"/>
</dbReference>
<dbReference type="CDD" id="cd01672">
    <property type="entry name" value="TMPK"/>
    <property type="match status" value="1"/>
</dbReference>
<dbReference type="EMBL" id="JAAGWF010000009">
    <property type="protein sequence ID" value="NEK58234.1"/>
    <property type="molecule type" value="Genomic_DNA"/>
</dbReference>
<keyword evidence="5 9" id="KW-1133">Transmembrane helix</keyword>
<reference evidence="11 12" key="1">
    <citation type="submission" date="2020-02" db="EMBL/GenBank/DDBJ databases">
        <title>Geodermatophilus sabuli CPCC 205279 I12A-02694.</title>
        <authorList>
            <person name="Jiang Z."/>
        </authorList>
    </citation>
    <scope>NUCLEOTIDE SEQUENCE [LARGE SCALE GENOMIC DNA]</scope>
    <source>
        <strain evidence="11 12">I12A-02694</strain>
    </source>
</reference>
<feature type="transmembrane region" description="Helical" evidence="9">
    <location>
        <begin position="202"/>
        <end position="226"/>
    </location>
</feature>
<keyword evidence="7" id="KW-0067">ATP-binding</keyword>
<keyword evidence="7 11" id="KW-0418">Kinase</keyword>
<evidence type="ECO:0000259" key="10">
    <source>
        <dbReference type="PROSITE" id="PS50850"/>
    </source>
</evidence>
<organism evidence="11 12">
    <name type="scientific">Geodermatophilus sabuli</name>
    <dbReference type="NCBI Taxonomy" id="1564158"/>
    <lineage>
        <taxon>Bacteria</taxon>
        <taxon>Bacillati</taxon>
        <taxon>Actinomycetota</taxon>
        <taxon>Actinomycetes</taxon>
        <taxon>Geodermatophilales</taxon>
        <taxon>Geodermatophilaceae</taxon>
        <taxon>Geodermatophilus</taxon>
    </lineage>
</organism>
<feature type="domain" description="Major facilitator superfamily (MFS) profile" evidence="10">
    <location>
        <begin position="39"/>
        <end position="447"/>
    </location>
</feature>
<dbReference type="PROSITE" id="PS50850">
    <property type="entry name" value="MFS"/>
    <property type="match status" value="1"/>
</dbReference>
<evidence type="ECO:0000256" key="4">
    <source>
        <dbReference type="ARBA" id="ARBA00022692"/>
    </source>
</evidence>
<evidence type="ECO:0000256" key="7">
    <source>
        <dbReference type="HAMAP-Rule" id="MF_00165"/>
    </source>
</evidence>
<accession>A0A7K3W200</accession>
<dbReference type="InterPro" id="IPR039430">
    <property type="entry name" value="Thymidylate_kin-like_dom"/>
</dbReference>